<dbReference type="GO" id="GO:0016020">
    <property type="term" value="C:membrane"/>
    <property type="evidence" value="ECO:0007669"/>
    <property type="project" value="UniProtKB-SubCell"/>
</dbReference>
<feature type="transmembrane region" description="Helical" evidence="3">
    <location>
        <begin position="240"/>
        <end position="260"/>
    </location>
</feature>
<gene>
    <name evidence="5" type="ORF">niasHT_039943</name>
</gene>
<dbReference type="Pfam" id="PF07690">
    <property type="entry name" value="MFS_1"/>
    <property type="match status" value="1"/>
</dbReference>
<dbReference type="PROSITE" id="PS50850">
    <property type="entry name" value="MFS"/>
    <property type="match status" value="1"/>
</dbReference>
<dbReference type="Gene3D" id="1.20.1250.20">
    <property type="entry name" value="MFS general substrate transporter like domains"/>
    <property type="match status" value="1"/>
</dbReference>
<organism evidence="5 6">
    <name type="scientific">Heterodera trifolii</name>
    <dbReference type="NCBI Taxonomy" id="157864"/>
    <lineage>
        <taxon>Eukaryota</taxon>
        <taxon>Metazoa</taxon>
        <taxon>Ecdysozoa</taxon>
        <taxon>Nematoda</taxon>
        <taxon>Chromadorea</taxon>
        <taxon>Rhabditida</taxon>
        <taxon>Tylenchina</taxon>
        <taxon>Tylenchomorpha</taxon>
        <taxon>Tylenchoidea</taxon>
        <taxon>Heteroderidae</taxon>
        <taxon>Heteroderinae</taxon>
        <taxon>Heterodera</taxon>
    </lineage>
</organism>
<evidence type="ECO:0000256" key="1">
    <source>
        <dbReference type="ARBA" id="ARBA00004141"/>
    </source>
</evidence>
<feature type="transmembrane region" description="Helical" evidence="3">
    <location>
        <begin position="306"/>
        <end position="331"/>
    </location>
</feature>
<feature type="transmembrane region" description="Helical" evidence="3">
    <location>
        <begin position="343"/>
        <end position="364"/>
    </location>
</feature>
<feature type="transmembrane region" description="Helical" evidence="3">
    <location>
        <begin position="64"/>
        <end position="84"/>
    </location>
</feature>
<feature type="transmembrane region" description="Helical" evidence="3">
    <location>
        <begin position="376"/>
        <end position="400"/>
    </location>
</feature>
<feature type="compositionally biased region" description="Acidic residues" evidence="2">
    <location>
        <begin position="521"/>
        <end position="531"/>
    </location>
</feature>
<feature type="transmembrane region" description="Helical" evidence="3">
    <location>
        <begin position="146"/>
        <end position="166"/>
    </location>
</feature>
<dbReference type="Proteomes" id="UP001620626">
    <property type="component" value="Unassembled WGS sequence"/>
</dbReference>
<evidence type="ECO:0000313" key="6">
    <source>
        <dbReference type="Proteomes" id="UP001620626"/>
    </source>
</evidence>
<feature type="transmembrane region" description="Helical" evidence="3">
    <location>
        <begin position="119"/>
        <end position="139"/>
    </location>
</feature>
<dbReference type="EMBL" id="JBICBT010001253">
    <property type="protein sequence ID" value="KAL3076454.1"/>
    <property type="molecule type" value="Genomic_DNA"/>
</dbReference>
<feature type="compositionally biased region" description="Basic and acidic residues" evidence="2">
    <location>
        <begin position="510"/>
        <end position="520"/>
    </location>
</feature>
<keyword evidence="3" id="KW-0812">Transmembrane</keyword>
<dbReference type="PANTHER" id="PTHR45757">
    <property type="entry name" value="PROTEIN CBG23364-RELATED"/>
    <property type="match status" value="1"/>
</dbReference>
<feature type="transmembrane region" description="Helical" evidence="3">
    <location>
        <begin position="474"/>
        <end position="493"/>
    </location>
</feature>
<keyword evidence="3" id="KW-1133">Transmembrane helix</keyword>
<evidence type="ECO:0000256" key="3">
    <source>
        <dbReference type="SAM" id="Phobius"/>
    </source>
</evidence>
<comment type="caution">
    <text evidence="5">The sequence shown here is derived from an EMBL/GenBank/DDBJ whole genome shotgun (WGS) entry which is preliminary data.</text>
</comment>
<feature type="transmembrane region" description="Helical" evidence="3">
    <location>
        <begin position="172"/>
        <end position="195"/>
    </location>
</feature>
<dbReference type="InterPro" id="IPR020846">
    <property type="entry name" value="MFS_dom"/>
</dbReference>
<evidence type="ECO:0000259" key="4">
    <source>
        <dbReference type="PROSITE" id="PS50850"/>
    </source>
</evidence>
<accession>A0ABD2I7T1</accession>
<feature type="transmembrane region" description="Helical" evidence="3">
    <location>
        <begin position="438"/>
        <end position="462"/>
    </location>
</feature>
<feature type="region of interest" description="Disordered" evidence="2">
    <location>
        <begin position="510"/>
        <end position="531"/>
    </location>
</feature>
<keyword evidence="3" id="KW-0472">Membrane</keyword>
<reference evidence="5 6" key="1">
    <citation type="submission" date="2024-10" db="EMBL/GenBank/DDBJ databases">
        <authorList>
            <person name="Kim D."/>
        </authorList>
    </citation>
    <scope>NUCLEOTIDE SEQUENCE [LARGE SCALE GENOMIC DNA]</scope>
    <source>
        <strain evidence="5">BH-2024</strain>
    </source>
</reference>
<dbReference type="InterPro" id="IPR036259">
    <property type="entry name" value="MFS_trans_sf"/>
</dbReference>
<evidence type="ECO:0000256" key="2">
    <source>
        <dbReference type="SAM" id="MobiDB-lite"/>
    </source>
</evidence>
<protein>
    <recommendedName>
        <fullName evidence="4">Major facilitator superfamily (MFS) profile domain-containing protein</fullName>
    </recommendedName>
</protein>
<proteinExistence type="predicted"/>
<dbReference type="AlphaFoldDB" id="A0ABD2I7T1"/>
<name>A0ABD2I7T1_9BILA</name>
<dbReference type="InterPro" id="IPR011701">
    <property type="entry name" value="MFS"/>
</dbReference>
<sequence>MKIASARGWYVLSPHRVQPFHRQSLTKANKSIRVGMCKITKILPENETKNDCLPFHHCFGITRYVVLVLSTICLSLIASSWLAFNFTVICMVKEKNDANENAQNGSGVVPMFTTNQHGWLFSAAMVGRMVGTPPISMIINAIGFRYTMLVYSLISTFATLFTPMAVKFGGFFSLLFLQFLQGIAISIGWSGAGVISSSWSPPDTYGIFLSVLTLNFQFGPVITMPLAAALCTSEQFGWPTVYYVLGTSTLLFSAIFLLFYRDTPRQQKNVSKAELALIEQTELALNNGEKVRQKIPYKAIFTDLKIWAQICVHVTRNMGYMIPLVYGAIYFNKALGVKLSSTGITAAFPFLISIGIKVIGGALIDQMKCISEKCRVRIFTSIQYLAALCYLIIGVLPKFGITNLKWMELCFVGITASLVLSLIGAAKCTQIVACQFAHVIFSLQYFLTSTIFLIIPFGISWAAPNNTVDEWSSIFKYSAVSLVVGATVFNLTLRVEPRPWTEMDFKKEAKSELKNSKNEEPIDEELKEFLS</sequence>
<feature type="transmembrane region" description="Helical" evidence="3">
    <location>
        <begin position="207"/>
        <end position="228"/>
    </location>
</feature>
<feature type="domain" description="Major facilitator superfamily (MFS) profile" evidence="4">
    <location>
        <begin position="71"/>
        <end position="531"/>
    </location>
</feature>
<comment type="subcellular location">
    <subcellularLocation>
        <location evidence="1">Membrane</location>
        <topology evidence="1">Multi-pass membrane protein</topology>
    </subcellularLocation>
</comment>
<evidence type="ECO:0000313" key="5">
    <source>
        <dbReference type="EMBL" id="KAL3076454.1"/>
    </source>
</evidence>
<dbReference type="PANTHER" id="PTHR45757:SF11">
    <property type="entry name" value="MAJOR FACILITATOR SUPERFAMILY (MFS) PROFILE DOMAIN-CONTAINING PROTEIN"/>
    <property type="match status" value="1"/>
</dbReference>
<feature type="transmembrane region" description="Helical" evidence="3">
    <location>
        <begin position="406"/>
        <end position="426"/>
    </location>
</feature>
<keyword evidence="6" id="KW-1185">Reference proteome</keyword>
<dbReference type="SUPFAM" id="SSF103473">
    <property type="entry name" value="MFS general substrate transporter"/>
    <property type="match status" value="1"/>
</dbReference>